<comment type="caution">
    <text evidence="3">The sequence shown here is derived from an EMBL/GenBank/DDBJ whole genome shotgun (WGS) entry which is preliminary data.</text>
</comment>
<dbReference type="InterPro" id="IPR000836">
    <property type="entry name" value="PRTase_dom"/>
</dbReference>
<dbReference type="InterPro" id="IPR029057">
    <property type="entry name" value="PRTase-like"/>
</dbReference>
<dbReference type="PANTHER" id="PTHR47505">
    <property type="entry name" value="DNA UTILIZATION PROTEIN YHGH"/>
    <property type="match status" value="1"/>
</dbReference>
<feature type="domain" description="Phosphoribosyltransferase" evidence="2">
    <location>
        <begin position="134"/>
        <end position="223"/>
    </location>
</feature>
<sequence>MINIFSIITETIFPHYCYGCHDIMVNYEKVLCSKCFVELNRSYSIYDSNNDLSNRVSIYFPVKNAVSLLNYNKECLASNLIHSFKYREDIIIGKYLTKILCNELKDKEWIKEIDYIIPLPLHWIRTLKRGFNQSEVIAKTVSKYFSIEMKTNCIRRIRNNKSQTSMSKLQRWSNVENIFKLKNSAILEGKHILLVDDLVTTGASLNSCIQTLSKVKDIKISVLVLGQTSH</sequence>
<dbReference type="AlphaFoldDB" id="A0A644WA28"/>
<dbReference type="PANTHER" id="PTHR47505:SF1">
    <property type="entry name" value="DNA UTILIZATION PROTEIN YHGH"/>
    <property type="match status" value="1"/>
</dbReference>
<dbReference type="Gene3D" id="3.40.50.2020">
    <property type="match status" value="1"/>
</dbReference>
<organism evidence="3">
    <name type="scientific">bioreactor metagenome</name>
    <dbReference type="NCBI Taxonomy" id="1076179"/>
    <lineage>
        <taxon>unclassified sequences</taxon>
        <taxon>metagenomes</taxon>
        <taxon>ecological metagenomes</taxon>
    </lineage>
</organism>
<dbReference type="EMBL" id="VSSQ01000742">
    <property type="protein sequence ID" value="MPM00646.1"/>
    <property type="molecule type" value="Genomic_DNA"/>
</dbReference>
<evidence type="ECO:0000259" key="2">
    <source>
        <dbReference type="Pfam" id="PF00156"/>
    </source>
</evidence>
<evidence type="ECO:0000313" key="3">
    <source>
        <dbReference type="EMBL" id="MPM00646.1"/>
    </source>
</evidence>
<gene>
    <name evidence="3" type="ORF">SDC9_46874</name>
</gene>
<dbReference type="CDD" id="cd06223">
    <property type="entry name" value="PRTases_typeI"/>
    <property type="match status" value="1"/>
</dbReference>
<dbReference type="InterPro" id="IPR051910">
    <property type="entry name" value="ComF/GntX_DNA_util-trans"/>
</dbReference>
<dbReference type="Pfam" id="PF00156">
    <property type="entry name" value="Pribosyltran"/>
    <property type="match status" value="1"/>
</dbReference>
<accession>A0A644WA28</accession>
<protein>
    <recommendedName>
        <fullName evidence="2">Phosphoribosyltransferase domain-containing protein</fullName>
    </recommendedName>
</protein>
<dbReference type="SUPFAM" id="SSF53271">
    <property type="entry name" value="PRTase-like"/>
    <property type="match status" value="1"/>
</dbReference>
<evidence type="ECO:0000256" key="1">
    <source>
        <dbReference type="ARBA" id="ARBA00008007"/>
    </source>
</evidence>
<name>A0A644WA28_9ZZZZ</name>
<comment type="similarity">
    <text evidence="1">Belongs to the ComF/GntX family.</text>
</comment>
<reference evidence="3" key="1">
    <citation type="submission" date="2019-08" db="EMBL/GenBank/DDBJ databases">
        <authorList>
            <person name="Kucharzyk K."/>
            <person name="Murdoch R.W."/>
            <person name="Higgins S."/>
            <person name="Loffler F."/>
        </authorList>
    </citation>
    <scope>NUCLEOTIDE SEQUENCE</scope>
</reference>
<proteinExistence type="inferred from homology"/>